<gene>
    <name evidence="1" type="ORF">B9G39_01385</name>
</gene>
<keyword evidence="2" id="KW-1185">Reference proteome</keyword>
<organism evidence="1 2">
    <name type="scientific">Zooshikella ganghwensis</name>
    <dbReference type="NCBI Taxonomy" id="202772"/>
    <lineage>
        <taxon>Bacteria</taxon>
        <taxon>Pseudomonadati</taxon>
        <taxon>Pseudomonadota</taxon>
        <taxon>Gammaproteobacteria</taxon>
        <taxon>Oceanospirillales</taxon>
        <taxon>Zooshikellaceae</taxon>
        <taxon>Zooshikella</taxon>
    </lineage>
</organism>
<comment type="caution">
    <text evidence="1">The sequence shown here is derived from an EMBL/GenBank/DDBJ whole genome shotgun (WGS) entry which is preliminary data.</text>
</comment>
<dbReference type="Proteomes" id="UP000257039">
    <property type="component" value="Unassembled WGS sequence"/>
</dbReference>
<dbReference type="EMBL" id="NDXW01000001">
    <property type="protein sequence ID" value="RDH42203.1"/>
    <property type="molecule type" value="Genomic_DNA"/>
</dbReference>
<reference evidence="1 2" key="1">
    <citation type="submission" date="2017-04" db="EMBL/GenBank/DDBJ databases">
        <title>Draft genome sequence of Zooshikella ganghwensis VG4 isolated from Red Sea sediments.</title>
        <authorList>
            <person name="Rehman Z."/>
            <person name="Alam I."/>
            <person name="Kamau A."/>
            <person name="Bajic V."/>
            <person name="Leiknes T."/>
        </authorList>
    </citation>
    <scope>NUCLEOTIDE SEQUENCE [LARGE SCALE GENOMIC DNA]</scope>
    <source>
        <strain evidence="1 2">VG4</strain>
    </source>
</reference>
<protein>
    <submittedName>
        <fullName evidence="1">Uncharacterized protein</fullName>
    </submittedName>
</protein>
<proteinExistence type="predicted"/>
<dbReference type="AlphaFoldDB" id="A0A4P9VGK4"/>
<accession>A0A4P9VGK4</accession>
<sequence>MKVYRIRLDVNNHQWILPRDELDFDSDILRFDCQPKGSGWQSPDLYIFNPKLKKGNFFNIYPGGLILNSTPLLYPYFISSFRVS</sequence>
<evidence type="ECO:0000313" key="1">
    <source>
        <dbReference type="EMBL" id="RDH42203.1"/>
    </source>
</evidence>
<name>A0A4P9VGK4_9GAMM</name>
<evidence type="ECO:0000313" key="2">
    <source>
        <dbReference type="Proteomes" id="UP000257039"/>
    </source>
</evidence>